<sequence>MNYEEIIDGYNELLEKCYNLIKKDDGRLMGSDYWLRAAIMETDITLEFRNEGIYCYGNCYTTQTMDFESFGFLISLKEIKGE</sequence>
<dbReference type="EMBL" id="MT711976">
    <property type="protein sequence ID" value="QMP84229.1"/>
    <property type="molecule type" value="Genomic_DNA"/>
</dbReference>
<keyword evidence="2" id="KW-1185">Reference proteome</keyword>
<organism evidence="1 2">
    <name type="scientific">Streptomyces phage Coruscant</name>
    <dbReference type="NCBI Taxonomy" id="2739834"/>
    <lineage>
        <taxon>Viruses</taxon>
        <taxon>Duplodnaviria</taxon>
        <taxon>Heunggongvirae</taxon>
        <taxon>Uroviricota</taxon>
        <taxon>Caudoviricetes</taxon>
        <taxon>Stanwilliamsviridae</taxon>
        <taxon>Boydwoodruffvirinae</taxon>
        <taxon>Coruscantvirus</taxon>
        <taxon>Coruscantvirus coruscant</taxon>
    </lineage>
</organism>
<evidence type="ECO:0000313" key="1">
    <source>
        <dbReference type="EMBL" id="QMP84229.1"/>
    </source>
</evidence>
<dbReference type="Proteomes" id="UP000515922">
    <property type="component" value="Segment"/>
</dbReference>
<protein>
    <submittedName>
        <fullName evidence="1">Uncharacterized protein</fullName>
    </submittedName>
</protein>
<proteinExistence type="predicted"/>
<evidence type="ECO:0000313" key="2">
    <source>
        <dbReference type="Proteomes" id="UP000515922"/>
    </source>
</evidence>
<gene>
    <name evidence="1" type="ORF">HUN41_00100</name>
</gene>
<accession>A0A7G4AW39</accession>
<reference evidence="1 2" key="1">
    <citation type="submission" date="2020-07" db="EMBL/GenBank/DDBJ databases">
        <title>Streptomyces phage Genome sequencing and assembly.</title>
        <authorList>
            <person name="Sharma V."/>
            <person name="Hardy A."/>
            <person name="Frunzke J."/>
        </authorList>
    </citation>
    <scope>NUCLEOTIDE SEQUENCE [LARGE SCALE GENOMIC DNA]</scope>
</reference>
<name>A0A7G4AW39_9CAUD</name>